<dbReference type="Pfam" id="PF00144">
    <property type="entry name" value="Beta-lactamase"/>
    <property type="match status" value="1"/>
</dbReference>
<dbReference type="InterPro" id="IPR001466">
    <property type="entry name" value="Beta-lactam-related"/>
</dbReference>
<gene>
    <name evidence="3" type="ORF">Pa4123_88940</name>
</gene>
<comment type="caution">
    <text evidence="3">The sequence shown here is derived from an EMBL/GenBank/DDBJ whole genome shotgun (WGS) entry which is preliminary data.</text>
</comment>
<organism evidence="3 4">
    <name type="scientific">Phytohabitans aurantiacus</name>
    <dbReference type="NCBI Taxonomy" id="3016789"/>
    <lineage>
        <taxon>Bacteria</taxon>
        <taxon>Bacillati</taxon>
        <taxon>Actinomycetota</taxon>
        <taxon>Actinomycetes</taxon>
        <taxon>Micromonosporales</taxon>
        <taxon>Micromonosporaceae</taxon>
    </lineage>
</organism>
<dbReference type="SUPFAM" id="SSF56601">
    <property type="entry name" value="beta-lactamase/transpeptidase-like"/>
    <property type="match status" value="1"/>
</dbReference>
<dbReference type="Gene3D" id="3.40.710.10">
    <property type="entry name" value="DD-peptidase/beta-lactamase superfamily"/>
    <property type="match status" value="1"/>
</dbReference>
<feature type="chain" id="PRO_5045159265" description="Beta-lactamase-related domain-containing protein" evidence="1">
    <location>
        <begin position="27"/>
        <end position="570"/>
    </location>
</feature>
<dbReference type="PANTHER" id="PTHR46825:SF9">
    <property type="entry name" value="BETA-LACTAMASE-RELATED DOMAIN-CONTAINING PROTEIN"/>
    <property type="match status" value="1"/>
</dbReference>
<dbReference type="PROSITE" id="PS51257">
    <property type="entry name" value="PROKAR_LIPOPROTEIN"/>
    <property type="match status" value="1"/>
</dbReference>
<feature type="signal peptide" evidence="1">
    <location>
        <begin position="1"/>
        <end position="26"/>
    </location>
</feature>
<evidence type="ECO:0000313" key="3">
    <source>
        <dbReference type="EMBL" id="GLI03616.1"/>
    </source>
</evidence>
<dbReference type="InterPro" id="IPR050491">
    <property type="entry name" value="AmpC-like"/>
</dbReference>
<protein>
    <recommendedName>
        <fullName evidence="2">Beta-lactamase-related domain-containing protein</fullName>
    </recommendedName>
</protein>
<evidence type="ECO:0000259" key="2">
    <source>
        <dbReference type="Pfam" id="PF00144"/>
    </source>
</evidence>
<dbReference type="PANTHER" id="PTHR46825">
    <property type="entry name" value="D-ALANYL-D-ALANINE-CARBOXYPEPTIDASE/ENDOPEPTIDASE AMPH"/>
    <property type="match status" value="1"/>
</dbReference>
<keyword evidence="1" id="KW-0732">Signal</keyword>
<evidence type="ECO:0000313" key="4">
    <source>
        <dbReference type="Proteomes" id="UP001144280"/>
    </source>
</evidence>
<dbReference type="InterPro" id="IPR012338">
    <property type="entry name" value="Beta-lactam/transpept-like"/>
</dbReference>
<dbReference type="EMBL" id="BSDI01000091">
    <property type="protein sequence ID" value="GLI03616.1"/>
    <property type="molecule type" value="Genomic_DNA"/>
</dbReference>
<dbReference type="RefSeq" id="WP_281905957.1">
    <property type="nucleotide sequence ID" value="NZ_BSDI01000091.1"/>
</dbReference>
<accession>A0ABQ5RA26</accession>
<name>A0ABQ5RA26_9ACTN</name>
<proteinExistence type="predicted"/>
<keyword evidence="4" id="KW-1185">Reference proteome</keyword>
<reference evidence="3" key="1">
    <citation type="submission" date="2022-12" db="EMBL/GenBank/DDBJ databases">
        <title>New Phytohabitans aurantiacus sp. RD004123 nov., an actinomycete isolated from soil.</title>
        <authorList>
            <person name="Triningsih D.W."/>
            <person name="Harunari E."/>
            <person name="Igarashi Y."/>
        </authorList>
    </citation>
    <scope>NUCLEOTIDE SEQUENCE</scope>
    <source>
        <strain evidence="3">RD004123</strain>
    </source>
</reference>
<sequence>MRTRRSGATRTATVALALGATLAVTAACTADDPAPDRPTVSANPRCDARLDAAFSAWARAGFSGAVAISTGDRFECLAGYGAADDATGARNTADTVYSIGSVTKAFTATAILKLVEDGKLSLDDPVGKLVPAIVGPVATATVRQVLLHTSGLGGSIGADDQPLDRAGAIAAINKLELVFPPGKGNAYSNAGYTLLAAIIDTVSGMPYRDYTRTRVLTLPGGTVTGGFWSGRPPAAGPRAAGYLDDGRPGHTGDFAGPYWTTEGNGSLAMTARELATWARALFRGTLVAPESARLAAAPGYPAGDGRSYTLGGWVAFDARVYGKPVVAIAGGGGDVGHNAAVGWIPERDQVIVMSSNRSVLTAEKLLAATVPSLVSGDPLPTPSAPAGGGDPAALTGGYRLDTGGSYEVTVADNRPRISASGADAVGALFPPRGRFSAGDLREHERRVLSMLAGKTREGREERKAVEAEHGPISTVAAAGTIVAEGEMRTYVTLTTRDGPRLGWYAVDEHSNIGAVELPTDPPALALVPVGTHRYRPDDPTGTGPDVTLDFAGGTVTVSGPAGTATAARKP</sequence>
<feature type="domain" description="Beta-lactamase-related" evidence="2">
    <location>
        <begin position="61"/>
        <end position="361"/>
    </location>
</feature>
<evidence type="ECO:0000256" key="1">
    <source>
        <dbReference type="SAM" id="SignalP"/>
    </source>
</evidence>
<dbReference type="Proteomes" id="UP001144280">
    <property type="component" value="Unassembled WGS sequence"/>
</dbReference>